<evidence type="ECO:0000313" key="2">
    <source>
        <dbReference type="EMBL" id="RMZ54772.1"/>
    </source>
</evidence>
<dbReference type="EMBL" id="QOKY01000172">
    <property type="protein sequence ID" value="RMZ54772.1"/>
    <property type="molecule type" value="Genomic_DNA"/>
</dbReference>
<sequence>ALPLADPASNTEFVPESLPYYTSIVLPAIWPAFLVTGLAAAFLLTLILWRAVRRCVLLARPRQLTHVARLRKVRALHRVRVWGAAGALCAAGVLVGVVLAGPWGGPHIVPRTFEVVDGARGYVAGVLGTADAAVADAEALNGTLADIQSFLGSNVDAPGLDASLECLRPWLDALPDVPTLLGTLDGAQTLLRGTVLPSLLRLQSGVGQLAADVGTAAAPGTATAALAHAATSRAGAVTLVAQAQALAALLEALATDLEALAATAGTLGDVAAALDALAPAATRLLNETLPALVAAFQGVQEGYGGVEPCVNALLAAAERVEARVLALPAALRGQLALLGEVHSALRTLSNVTTDWGAEVDGLADRLDVDAVLGGLRSPLQSMQGRLAGLGNLTATAQTLRDTAATMEAGEGALRTLRTLAAAASLTSARSVISSALSDVAAPLQEAHTEVLGRIDSTVRDVRPTADRWDTVRLVVMYVILILIGLLAVQTAAAIWLRWPAGVKLGAALIAIFLLLAGVAVLALTAGLKIGNDGCFNLEDQVLLRLSRLESPGAALTLAKYWLLNEGTVDEVAKQVLSLDVEGVLDQISNSREDLLEAIQNLTLRAPLQSLVDAALDATQNISSGILLLQDRLDYANVHPEYMSLKSYACCSILNTAGHLWFALLLVAGFGITLCVLCLPCIHSMDDVPKQGWGMRISNACLARLARPLASQGLEAGVGGVLVSASAAPPAGAIVRKKSTLPEAPALHRRSDTIGA</sequence>
<evidence type="ECO:0000256" key="1">
    <source>
        <dbReference type="SAM" id="Phobius"/>
    </source>
</evidence>
<organism evidence="2 3">
    <name type="scientific">Auxenochlorella protothecoides</name>
    <name type="common">Green microalga</name>
    <name type="synonym">Chlorella protothecoides</name>
    <dbReference type="NCBI Taxonomy" id="3075"/>
    <lineage>
        <taxon>Eukaryota</taxon>
        <taxon>Viridiplantae</taxon>
        <taxon>Chlorophyta</taxon>
        <taxon>core chlorophytes</taxon>
        <taxon>Trebouxiophyceae</taxon>
        <taxon>Chlorellales</taxon>
        <taxon>Chlorellaceae</taxon>
        <taxon>Auxenochlorella</taxon>
    </lineage>
</organism>
<feature type="transmembrane region" description="Helical" evidence="1">
    <location>
        <begin position="659"/>
        <end position="681"/>
    </location>
</feature>
<feature type="non-terminal residue" evidence="2">
    <location>
        <position position="1"/>
    </location>
</feature>
<dbReference type="Proteomes" id="UP000279271">
    <property type="component" value="Unassembled WGS sequence"/>
</dbReference>
<feature type="non-terminal residue" evidence="2">
    <location>
        <position position="755"/>
    </location>
</feature>
<feature type="transmembrane region" description="Helical" evidence="1">
    <location>
        <begin position="508"/>
        <end position="527"/>
    </location>
</feature>
<keyword evidence="1" id="KW-0812">Transmembrane</keyword>
<evidence type="ECO:0000313" key="3">
    <source>
        <dbReference type="Proteomes" id="UP000279271"/>
    </source>
</evidence>
<proteinExistence type="predicted"/>
<dbReference type="AlphaFoldDB" id="A0A3M7KZP5"/>
<keyword evidence="1" id="KW-0472">Membrane</keyword>
<name>A0A3M7KZP5_AUXPR</name>
<feature type="transmembrane region" description="Helical" evidence="1">
    <location>
        <begin position="28"/>
        <end position="52"/>
    </location>
</feature>
<reference evidence="3" key="1">
    <citation type="journal article" date="2018" name="Algal Res.">
        <title>Characterization of plant carbon substrate utilization by Auxenochlorella protothecoides.</title>
        <authorList>
            <person name="Vogler B.W."/>
            <person name="Starkenburg S.R."/>
            <person name="Sudasinghe N."/>
            <person name="Schambach J.Y."/>
            <person name="Rollin J.A."/>
            <person name="Pattathil S."/>
            <person name="Barry A.N."/>
        </authorList>
    </citation>
    <scope>NUCLEOTIDE SEQUENCE [LARGE SCALE GENOMIC DNA]</scope>
    <source>
        <strain evidence="3">UTEX 25</strain>
    </source>
</reference>
<keyword evidence="1" id="KW-1133">Transmembrane helix</keyword>
<accession>A0A3M7KZP5</accession>
<protein>
    <submittedName>
        <fullName evidence="2">Uncharacterized protein</fullName>
    </submittedName>
</protein>
<comment type="caution">
    <text evidence="2">The sequence shown here is derived from an EMBL/GenBank/DDBJ whole genome shotgun (WGS) entry which is preliminary data.</text>
</comment>
<gene>
    <name evidence="2" type="ORF">APUTEX25_000289</name>
</gene>
<feature type="transmembrane region" description="Helical" evidence="1">
    <location>
        <begin position="474"/>
        <end position="496"/>
    </location>
</feature>
<feature type="transmembrane region" description="Helical" evidence="1">
    <location>
        <begin position="79"/>
        <end position="103"/>
    </location>
</feature>